<dbReference type="VEuPathDB" id="FungiDB:CAGL0I08305g"/>
<feature type="compositionally biased region" description="Low complexity" evidence="7">
    <location>
        <begin position="267"/>
        <end position="280"/>
    </location>
</feature>
<accession>A0A0W0EM41</accession>
<dbReference type="AlphaFoldDB" id="A0A0W0EM41"/>
<comment type="similarity">
    <text evidence="1">Belongs to the carnitine/choline acetyltransferase family.</text>
</comment>
<dbReference type="SUPFAM" id="SSF52777">
    <property type="entry name" value="CoA-dependent acyltransferases"/>
    <property type="match status" value="2"/>
</dbReference>
<dbReference type="GO" id="GO:0009437">
    <property type="term" value="P:carnitine metabolic process"/>
    <property type="evidence" value="ECO:0007669"/>
    <property type="project" value="EnsemblFungi"/>
</dbReference>
<dbReference type="OMA" id="YADGYYK"/>
<dbReference type="InterPro" id="IPR042231">
    <property type="entry name" value="Cho/carn_acyl_trans_2"/>
</dbReference>
<evidence type="ECO:0000256" key="5">
    <source>
        <dbReference type="ARBA" id="ARBA00023098"/>
    </source>
</evidence>
<dbReference type="VEuPathDB" id="FungiDB:B1J91_I08305g"/>
<dbReference type="Gene3D" id="1.10.275.20">
    <property type="entry name" value="Choline/Carnitine o-acyltransferase"/>
    <property type="match status" value="1"/>
</dbReference>
<dbReference type="EMBL" id="LLZZ01000114">
    <property type="protein sequence ID" value="KTB05215.1"/>
    <property type="molecule type" value="Genomic_DNA"/>
</dbReference>
<evidence type="ECO:0000313" key="9">
    <source>
        <dbReference type="EMBL" id="KTB05215.1"/>
    </source>
</evidence>
<evidence type="ECO:0000256" key="6">
    <source>
        <dbReference type="ARBA" id="ARBA00023315"/>
    </source>
</evidence>
<dbReference type="PhylomeDB" id="A0A0W0EM41"/>
<dbReference type="GO" id="GO:0006631">
    <property type="term" value="P:fatty acid metabolic process"/>
    <property type="evidence" value="ECO:0007669"/>
    <property type="project" value="UniProtKB-KW"/>
</dbReference>
<dbReference type="GO" id="GO:0006066">
    <property type="term" value="P:alcohol metabolic process"/>
    <property type="evidence" value="ECO:0007669"/>
    <property type="project" value="EnsemblFungi"/>
</dbReference>
<evidence type="ECO:0000313" key="10">
    <source>
        <dbReference type="Proteomes" id="UP000054886"/>
    </source>
</evidence>
<feature type="region of interest" description="Disordered" evidence="7">
    <location>
        <begin position="187"/>
        <end position="291"/>
    </location>
</feature>
<organism evidence="9 10">
    <name type="scientific">Candida glabrata</name>
    <name type="common">Yeast</name>
    <name type="synonym">Torulopsis glabrata</name>
    <dbReference type="NCBI Taxonomy" id="5478"/>
    <lineage>
        <taxon>Eukaryota</taxon>
        <taxon>Fungi</taxon>
        <taxon>Dikarya</taxon>
        <taxon>Ascomycota</taxon>
        <taxon>Saccharomycotina</taxon>
        <taxon>Saccharomycetes</taxon>
        <taxon>Saccharomycetales</taxon>
        <taxon>Saccharomycetaceae</taxon>
        <taxon>Nakaseomyces</taxon>
    </lineage>
</organism>
<sequence>MSEEGTFAHEESLPRLPLPDLESSFEQLKASLEPLYYADGYYQHPLDPEQIESLSSSLTRFATSDAARKLQAKLKEFEEKNSCYLDKLHLDINNQTSAKEIADDVLPRNPFLILADDAVPDISQAERSAVLVHSALRFISALKNNKLPPDVNTKNGKYLSMEPYLNLFGTTRCPIFEEGEVENFDLDKPYTASDLDGSDESSDEFDDDYEFEAGEGTNDFGDNNRRRNSFIGAGDDDDGLEPKKLIEEANKEVEEEEQKAEHQRRPTTASTTTTINSTQSAGDKEEEDERLGQEVFKRHGITVKRHHDSKHILVISKGQYYTVDVLDEENKILYNATALTSIFHHILDDAEKSYSFRKSTALGSLTSHSFKNWKYARKRLQKRYPNELHLIDSALFVLVLDESAGNTADVAADEAELKPGSIQATSNTCKRLFYGTSIIDNGGHQIGSCVSRWYDKLQLVVTADVKAAVIWDSFTCDGSVVLRFTSEAYTESILRLARAVNAGDPRFSLWPSVVDSVCDKEIAKTAGDIKSGEISPDLLVNKIDWSFSNILNTHVHLSETKLADLISKHNIVRSSVPLGRRSAQKLGINPDSMIQVALQVAFYSLYGKMVYGFEPISTRCFKNSRSSFINIQNKELLELCQLFISTSMDGLGKLDKFIQSCQKHTETVRLTKQGKGFEKHFNALKYLYKFHDLYGIELSEEDKQMAASVFESEAIAPFSAPELIIANCGNSATTTFGITPAVPHGFGIGYIIKDDQCDLTVTSQFRQGSRLLFMLNWVLNEIRSFWRMARATSQTKSGVKISPMVDRLYEMDNALNSKNRTSSNLNMNTAYGLFDLDAHVDSRSVSKSPSLKNLPAKFAEMTPFNPLVTAHSSLALSVPTEKEKHDTGHQILQFQPKIIGDEGDDDDIALPSVEDMNLSAADAAKRRNVIDSKFEIDFDRSRVGRKIVTFD</sequence>
<dbReference type="OrthoDB" id="240216at2759"/>
<dbReference type="InterPro" id="IPR042572">
    <property type="entry name" value="Carn_acyl_trans_N"/>
</dbReference>
<evidence type="ECO:0000256" key="1">
    <source>
        <dbReference type="ARBA" id="ARBA00005232"/>
    </source>
</evidence>
<dbReference type="VEuPathDB" id="FungiDB:GVI51_I08151"/>
<feature type="domain" description="Choline/carnitine acyltransferase" evidence="8">
    <location>
        <begin position="253"/>
        <end position="770"/>
    </location>
</feature>
<dbReference type="Gene3D" id="3.30.559.10">
    <property type="entry name" value="Chloramphenicol acetyltransferase-like domain"/>
    <property type="match status" value="1"/>
</dbReference>
<keyword evidence="4" id="KW-0276">Fatty acid metabolism</keyword>
<dbReference type="PANTHER" id="PTHR22589">
    <property type="entry name" value="CARNITINE O-ACYLTRANSFERASE"/>
    <property type="match status" value="1"/>
</dbReference>
<dbReference type="InterPro" id="IPR023213">
    <property type="entry name" value="CAT-like_dom_sf"/>
</dbReference>
<evidence type="ECO:0000259" key="8">
    <source>
        <dbReference type="Pfam" id="PF00755"/>
    </source>
</evidence>
<name>A0A0W0EM41_CANGB</name>
<proteinExistence type="inferred from homology"/>
<reference evidence="9 10" key="1">
    <citation type="submission" date="2015-10" db="EMBL/GenBank/DDBJ databases">
        <title>Draft genomes sequences of Candida glabrata isolates 1A, 1B, 2A, 2B, 3A and 3B.</title>
        <authorList>
            <person name="Haavelsrud O.E."/>
            <person name="Gaustad P."/>
        </authorList>
    </citation>
    <scope>NUCLEOTIDE SEQUENCE [LARGE SCALE GENOMIC DNA]</scope>
    <source>
        <strain evidence="9">910700640</strain>
    </source>
</reference>
<keyword evidence="6" id="KW-0012">Acyltransferase</keyword>
<dbReference type="Proteomes" id="UP000054886">
    <property type="component" value="Unassembled WGS sequence"/>
</dbReference>
<keyword evidence="5" id="KW-0443">Lipid metabolism</keyword>
<keyword evidence="3 9" id="KW-0808">Transferase</keyword>
<comment type="caution">
    <text evidence="9">The sequence shown here is derived from an EMBL/GenBank/DDBJ whole genome shotgun (WGS) entry which is preliminary data.</text>
</comment>
<dbReference type="GO" id="GO:0005829">
    <property type="term" value="C:cytosol"/>
    <property type="evidence" value="ECO:0007669"/>
    <property type="project" value="EnsemblFungi"/>
</dbReference>
<keyword evidence="2" id="KW-0813">Transport</keyword>
<evidence type="ECO:0000256" key="2">
    <source>
        <dbReference type="ARBA" id="ARBA00022448"/>
    </source>
</evidence>
<dbReference type="GO" id="GO:0004092">
    <property type="term" value="F:carnitine O-acetyltransferase activity"/>
    <property type="evidence" value="ECO:0007669"/>
    <property type="project" value="EnsemblFungi"/>
</dbReference>
<dbReference type="Gene3D" id="3.30.559.70">
    <property type="entry name" value="Choline/Carnitine o-acyltransferase, domain 2"/>
    <property type="match status" value="2"/>
</dbReference>
<evidence type="ECO:0000256" key="4">
    <source>
        <dbReference type="ARBA" id="ARBA00022832"/>
    </source>
</evidence>
<evidence type="ECO:0000256" key="7">
    <source>
        <dbReference type="SAM" id="MobiDB-lite"/>
    </source>
</evidence>
<protein>
    <submittedName>
        <fullName evidence="9">Carnitine O-acetyltransferase YAT2</fullName>
    </submittedName>
</protein>
<dbReference type="InterPro" id="IPR039551">
    <property type="entry name" value="Cho/carn_acyl_trans"/>
</dbReference>
<feature type="compositionally biased region" description="Acidic residues" evidence="7">
    <location>
        <begin position="196"/>
        <end position="213"/>
    </location>
</feature>
<evidence type="ECO:0000256" key="3">
    <source>
        <dbReference type="ARBA" id="ARBA00022679"/>
    </source>
</evidence>
<feature type="domain" description="Choline/carnitine acyltransferase" evidence="8">
    <location>
        <begin position="16"/>
        <end position="179"/>
    </location>
</feature>
<dbReference type="VEuPathDB" id="FungiDB:GWK60_I03795"/>
<gene>
    <name evidence="9" type="ORF">AO440_002693</name>
</gene>
<feature type="compositionally biased region" description="Basic and acidic residues" evidence="7">
    <location>
        <begin position="240"/>
        <end position="252"/>
    </location>
</feature>
<dbReference type="PANTHER" id="PTHR22589:SF48">
    <property type="entry name" value="CARNITINE O-ACETYLTRANSFERASE YAT2"/>
    <property type="match status" value="1"/>
</dbReference>
<dbReference type="Pfam" id="PF00755">
    <property type="entry name" value="Carn_acyltransf"/>
    <property type="match status" value="2"/>
</dbReference>
<dbReference type="InterPro" id="IPR000542">
    <property type="entry name" value="Carn_acyl_trans"/>
</dbReference>